<protein>
    <submittedName>
        <fullName evidence="2">Uncharacterized protein</fullName>
    </submittedName>
</protein>
<name>A0ABC9FEZ8_9POAL</name>
<keyword evidence="3" id="KW-1185">Reference proteome</keyword>
<dbReference type="AlphaFoldDB" id="A0ABC9FEZ8"/>
<accession>A0ABC9FEZ8</accession>
<dbReference type="PRINTS" id="PR01217">
    <property type="entry name" value="PRICHEXTENSN"/>
</dbReference>
<feature type="compositionally biased region" description="Low complexity" evidence="1">
    <location>
        <begin position="15"/>
        <end position="24"/>
    </location>
</feature>
<organism evidence="2 3">
    <name type="scientific">Urochloa decumbens</name>
    <dbReference type="NCBI Taxonomy" id="240449"/>
    <lineage>
        <taxon>Eukaryota</taxon>
        <taxon>Viridiplantae</taxon>
        <taxon>Streptophyta</taxon>
        <taxon>Embryophyta</taxon>
        <taxon>Tracheophyta</taxon>
        <taxon>Spermatophyta</taxon>
        <taxon>Magnoliopsida</taxon>
        <taxon>Liliopsida</taxon>
        <taxon>Poales</taxon>
        <taxon>Poaceae</taxon>
        <taxon>PACMAD clade</taxon>
        <taxon>Panicoideae</taxon>
        <taxon>Panicodae</taxon>
        <taxon>Paniceae</taxon>
        <taxon>Melinidinae</taxon>
        <taxon>Urochloa</taxon>
    </lineage>
</organism>
<sequence>MAPPPPPPYATLDWSPSYSPSPRSPNSRYLFGAASVVLPPSPLSSPSSPEVWWPLPNLPSPISTLDAPITPSPVYSSTTPSPLSSSSWPPYSPVTPPIYYPTSSSHDAAGLISPGFHPCCSLPSCNCPLPTAHPPNSPNFCPEEFNHGDHHHAYPASGPPLPYYNPTSQIHGNSSMAYSASTVPTTTAEFNHGDHHAYPAPAPPLPYYNPTSQIHGNSSSMAYSSTAPGPGTAGSSGWNRSSPAWWEPPVLQLPPTPILSPWSDPYSPVTPRYSPVPVQVRNDREGTSLAHGGVATAPAAVYFCYCCLSPVEDCCCNGDASLAHGGDTSAPEYCYCCSTRVEDCCCMAGDDAPALPPLLPPPA</sequence>
<feature type="region of interest" description="Disordered" evidence="1">
    <location>
        <begin position="218"/>
        <end position="240"/>
    </location>
</feature>
<reference evidence="2" key="1">
    <citation type="submission" date="2024-10" db="EMBL/GenBank/DDBJ databases">
        <authorList>
            <person name="Ryan C."/>
        </authorList>
    </citation>
    <scope>NUCLEOTIDE SEQUENCE [LARGE SCALE GENOMIC DNA]</scope>
</reference>
<dbReference type="Proteomes" id="UP001497457">
    <property type="component" value="Chromosome 6rd"/>
</dbReference>
<evidence type="ECO:0000313" key="3">
    <source>
        <dbReference type="Proteomes" id="UP001497457"/>
    </source>
</evidence>
<proteinExistence type="predicted"/>
<evidence type="ECO:0000256" key="1">
    <source>
        <dbReference type="SAM" id="MobiDB-lite"/>
    </source>
</evidence>
<dbReference type="EMBL" id="OZ075116">
    <property type="protein sequence ID" value="CAL5073277.1"/>
    <property type="molecule type" value="Genomic_DNA"/>
</dbReference>
<gene>
    <name evidence="2" type="ORF">URODEC1_LOCUS104513</name>
</gene>
<feature type="region of interest" description="Disordered" evidence="1">
    <location>
        <begin position="1"/>
        <end position="24"/>
    </location>
</feature>
<evidence type="ECO:0000313" key="2">
    <source>
        <dbReference type="EMBL" id="CAL5073277.1"/>
    </source>
</evidence>